<organism evidence="1 2">
    <name type="scientific">Treponema pedis</name>
    <dbReference type="NCBI Taxonomy" id="409322"/>
    <lineage>
        <taxon>Bacteria</taxon>
        <taxon>Pseudomonadati</taxon>
        <taxon>Spirochaetota</taxon>
        <taxon>Spirochaetia</taxon>
        <taxon>Spirochaetales</taxon>
        <taxon>Treponemataceae</taxon>
        <taxon>Treponema</taxon>
    </lineage>
</organism>
<evidence type="ECO:0000313" key="1">
    <source>
        <dbReference type="EMBL" id="QOW61299.1"/>
    </source>
</evidence>
<dbReference type="RefSeq" id="WP_194076770.1">
    <property type="nucleotide sequence ID" value="NZ_CP061839.1"/>
</dbReference>
<dbReference type="Proteomes" id="UP000593915">
    <property type="component" value="Chromosome"/>
</dbReference>
<reference evidence="1 2" key="1">
    <citation type="submission" date="2020-09" db="EMBL/GenBank/DDBJ databases">
        <title>Characterization of Treponema spp. from bovine digital dermatitis in Korea.</title>
        <authorList>
            <person name="Espiritu H.M."/>
            <person name="Cho Y.I."/>
            <person name="Mamuad L."/>
        </authorList>
    </citation>
    <scope>NUCLEOTIDE SEQUENCE [LARGE SCALE GENOMIC DNA]</scope>
    <source>
        <strain evidence="1 2">KS1</strain>
    </source>
</reference>
<sequence>MKPNIFDYATSELSQDAFLAWFFKWAEKKNEKEDKILNSCAKECLKKFLGSICPSEINSIKIYRQWENIDLWITVNDTFHLIIEDKTGTSEHHNQLIRYKEIAREWYESEHGIDFDNHFSFVYYKSGDITPNERDRVSKAQYTIINRIALLNVFDKYEISNQIFLDYKAKIQKKQNLQDSVFNIPFKDILKKKNKSEYVKGFYNILVPELDSAYWRLVNSPSKQYYGMWWYWCEWTYGTLYLQFDEFDLQIRLCDIKKTKNRSFARNEAYTQIINVVKKSDYKGFIKKPKRFGTGASMAIVKIDQSLWLYLDENGYLDMKRILEKLHKLELFLWKTVLGN</sequence>
<dbReference type="AlphaFoldDB" id="A0A7S6WQL5"/>
<evidence type="ECO:0000313" key="2">
    <source>
        <dbReference type="Proteomes" id="UP000593915"/>
    </source>
</evidence>
<gene>
    <name evidence="1" type="ORF">IFE08_02570</name>
</gene>
<dbReference type="EMBL" id="CP061839">
    <property type="protein sequence ID" value="QOW61299.1"/>
    <property type="molecule type" value="Genomic_DNA"/>
</dbReference>
<protein>
    <submittedName>
        <fullName evidence="1">PD-(D/E)XK nuclease family protein</fullName>
    </submittedName>
</protein>
<dbReference type="Pfam" id="PF14281">
    <property type="entry name" value="PDDEXK_4"/>
    <property type="match status" value="1"/>
</dbReference>
<proteinExistence type="predicted"/>
<accession>A0A7S6WQL5</accession>
<name>A0A7S6WQL5_9SPIR</name>
<dbReference type="InterPro" id="IPR029470">
    <property type="entry name" value="PDDEXK_4"/>
</dbReference>